<dbReference type="SUPFAM" id="SSF55874">
    <property type="entry name" value="ATPase domain of HSP90 chaperone/DNA topoisomerase II/histidine kinase"/>
    <property type="match status" value="1"/>
</dbReference>
<evidence type="ECO:0000313" key="12">
    <source>
        <dbReference type="EMBL" id="MVO99207.1"/>
    </source>
</evidence>
<proteinExistence type="predicted"/>
<keyword evidence="10" id="KW-0812">Transmembrane</keyword>
<dbReference type="InterPro" id="IPR050351">
    <property type="entry name" value="BphY/WalK/GraS-like"/>
</dbReference>
<feature type="domain" description="Histidine kinase" evidence="11">
    <location>
        <begin position="233"/>
        <end position="447"/>
    </location>
</feature>
<dbReference type="GO" id="GO:0030295">
    <property type="term" value="F:protein kinase activator activity"/>
    <property type="evidence" value="ECO:0007669"/>
    <property type="project" value="TreeGrafter"/>
</dbReference>
<dbReference type="InterPro" id="IPR036890">
    <property type="entry name" value="HATPase_C_sf"/>
</dbReference>
<evidence type="ECO:0000256" key="10">
    <source>
        <dbReference type="SAM" id="Phobius"/>
    </source>
</evidence>
<comment type="subcellular location">
    <subcellularLocation>
        <location evidence="2">Membrane</location>
    </subcellularLocation>
</comment>
<dbReference type="PROSITE" id="PS50109">
    <property type="entry name" value="HIS_KIN"/>
    <property type="match status" value="1"/>
</dbReference>
<keyword evidence="6" id="KW-0547">Nucleotide-binding</keyword>
<accession>A0A7X3FGI8</accession>
<dbReference type="PANTHER" id="PTHR42878">
    <property type="entry name" value="TWO-COMPONENT HISTIDINE KINASE"/>
    <property type="match status" value="1"/>
</dbReference>
<dbReference type="GO" id="GO:0007234">
    <property type="term" value="P:osmosensory signaling via phosphorelay pathway"/>
    <property type="evidence" value="ECO:0007669"/>
    <property type="project" value="TreeGrafter"/>
</dbReference>
<dbReference type="InterPro" id="IPR005467">
    <property type="entry name" value="His_kinase_dom"/>
</dbReference>
<evidence type="ECO:0000256" key="9">
    <source>
        <dbReference type="ARBA" id="ARBA00023012"/>
    </source>
</evidence>
<comment type="catalytic activity">
    <reaction evidence="1">
        <text>ATP + protein L-histidine = ADP + protein N-phospho-L-histidine.</text>
        <dbReference type="EC" id="2.7.13.3"/>
    </reaction>
</comment>
<evidence type="ECO:0000256" key="5">
    <source>
        <dbReference type="ARBA" id="ARBA00022679"/>
    </source>
</evidence>
<dbReference type="SUPFAM" id="SSF47384">
    <property type="entry name" value="Homodimeric domain of signal transducing histidine kinase"/>
    <property type="match status" value="1"/>
</dbReference>
<evidence type="ECO:0000256" key="7">
    <source>
        <dbReference type="ARBA" id="ARBA00022777"/>
    </source>
</evidence>
<dbReference type="PRINTS" id="PR00344">
    <property type="entry name" value="BCTRLSENSOR"/>
</dbReference>
<reference evidence="12 13" key="1">
    <citation type="journal article" date="2019" name="Microorganisms">
        <title>Paenibacillus lutrae sp. nov., A Chitinolytic Species Isolated from A River Otter in Castril Natural Park, Granada, Spain.</title>
        <authorList>
            <person name="Rodriguez M."/>
            <person name="Reina J.C."/>
            <person name="Bejar V."/>
            <person name="Llamas I."/>
        </authorList>
    </citation>
    <scope>NUCLEOTIDE SEQUENCE [LARGE SCALE GENOMIC DNA]</scope>
    <source>
        <strain evidence="12 13">N10</strain>
    </source>
</reference>
<dbReference type="SMART" id="SM00387">
    <property type="entry name" value="HATPase_c"/>
    <property type="match status" value="1"/>
</dbReference>
<keyword evidence="9" id="KW-0902">Two-component regulatory system</keyword>
<gene>
    <name evidence="12" type="ORF">EDM21_06650</name>
</gene>
<keyword evidence="8" id="KW-0067">ATP-binding</keyword>
<dbReference type="GO" id="GO:0000155">
    <property type="term" value="F:phosphorelay sensor kinase activity"/>
    <property type="evidence" value="ECO:0007669"/>
    <property type="project" value="InterPro"/>
</dbReference>
<dbReference type="Proteomes" id="UP000490800">
    <property type="component" value="Unassembled WGS sequence"/>
</dbReference>
<evidence type="ECO:0000256" key="6">
    <source>
        <dbReference type="ARBA" id="ARBA00022741"/>
    </source>
</evidence>
<dbReference type="InterPro" id="IPR003594">
    <property type="entry name" value="HATPase_dom"/>
</dbReference>
<dbReference type="InterPro" id="IPR003661">
    <property type="entry name" value="HisK_dim/P_dom"/>
</dbReference>
<keyword evidence="5" id="KW-0808">Transferase</keyword>
<evidence type="ECO:0000256" key="8">
    <source>
        <dbReference type="ARBA" id="ARBA00022840"/>
    </source>
</evidence>
<dbReference type="EC" id="2.7.13.3" evidence="3"/>
<sequence>MRRTINPHRKPVWIGSLLALLTGCMILGQAYAFLWTEQQKLNSRNHLFWDSYLNAMYGVDKSWSPVIKRLKDDADPQQTGNNSGLRLYNADQRLLFDARTQSAVGGDASKPLNVRPLKSGDVTIGFYSIDEPGLLHPEPPFWAAAAVGSLVVGLIVGLSLKRGNRRIQALLERISFRLAILARGNGGEEPSRRSRETGFLDWEARAAEADELLKGIEDKLRQMESVRPRMIADLTQELRRPLTLLKSQLEQACIDEARLTTDKAAVLFEEVSRMSFLVTDMQQLMLAEAGRLEMEKQWFSLRSILDPLIEQHTQEAGAAGIHLRYAASREVSIYGDRYKLEQVFIHLLGNALRQARSETVVSVTANDLEVVVTVRDDGAGLTGEEIPHLFERFYRTAYDGAAAAAQPGLGFGLAIVKQYVEAHNGSVSAASAVGRGVTFTVRLPIFSQTQ</sequence>
<feature type="transmembrane region" description="Helical" evidence="10">
    <location>
        <begin position="141"/>
        <end position="160"/>
    </location>
</feature>
<keyword evidence="13" id="KW-1185">Reference proteome</keyword>
<keyword evidence="7 12" id="KW-0418">Kinase</keyword>
<dbReference type="InterPro" id="IPR036097">
    <property type="entry name" value="HisK_dim/P_sf"/>
</dbReference>
<evidence type="ECO:0000256" key="1">
    <source>
        <dbReference type="ARBA" id="ARBA00000085"/>
    </source>
</evidence>
<evidence type="ECO:0000256" key="3">
    <source>
        <dbReference type="ARBA" id="ARBA00012438"/>
    </source>
</evidence>
<organism evidence="12 13">
    <name type="scientific">Paenibacillus lutrae</name>
    <dbReference type="NCBI Taxonomy" id="2078573"/>
    <lineage>
        <taxon>Bacteria</taxon>
        <taxon>Bacillati</taxon>
        <taxon>Bacillota</taxon>
        <taxon>Bacilli</taxon>
        <taxon>Bacillales</taxon>
        <taxon>Paenibacillaceae</taxon>
        <taxon>Paenibacillus</taxon>
    </lineage>
</organism>
<comment type="caution">
    <text evidence="12">The sequence shown here is derived from an EMBL/GenBank/DDBJ whole genome shotgun (WGS) entry which is preliminary data.</text>
</comment>
<dbReference type="PROSITE" id="PS51257">
    <property type="entry name" value="PROKAR_LIPOPROTEIN"/>
    <property type="match status" value="1"/>
</dbReference>
<evidence type="ECO:0000256" key="2">
    <source>
        <dbReference type="ARBA" id="ARBA00004370"/>
    </source>
</evidence>
<evidence type="ECO:0000256" key="4">
    <source>
        <dbReference type="ARBA" id="ARBA00022553"/>
    </source>
</evidence>
<dbReference type="OrthoDB" id="335833at2"/>
<dbReference type="EMBL" id="RHLK01000003">
    <property type="protein sequence ID" value="MVO99207.1"/>
    <property type="molecule type" value="Genomic_DNA"/>
</dbReference>
<keyword evidence="10" id="KW-0472">Membrane</keyword>
<evidence type="ECO:0000313" key="13">
    <source>
        <dbReference type="Proteomes" id="UP000490800"/>
    </source>
</evidence>
<dbReference type="GO" id="GO:0005524">
    <property type="term" value="F:ATP binding"/>
    <property type="evidence" value="ECO:0007669"/>
    <property type="project" value="UniProtKB-KW"/>
</dbReference>
<dbReference type="CDD" id="cd00075">
    <property type="entry name" value="HATPase"/>
    <property type="match status" value="1"/>
</dbReference>
<protein>
    <recommendedName>
        <fullName evidence="3">histidine kinase</fullName>
        <ecNumber evidence="3">2.7.13.3</ecNumber>
    </recommendedName>
</protein>
<keyword evidence="4" id="KW-0597">Phosphoprotein</keyword>
<dbReference type="RefSeq" id="WP_157334080.1">
    <property type="nucleotide sequence ID" value="NZ_RHLK01000003.1"/>
</dbReference>
<name>A0A7X3FGI8_9BACL</name>
<dbReference type="GO" id="GO:0000156">
    <property type="term" value="F:phosphorelay response regulator activity"/>
    <property type="evidence" value="ECO:0007669"/>
    <property type="project" value="TreeGrafter"/>
</dbReference>
<feature type="transmembrane region" description="Helical" evidence="10">
    <location>
        <begin position="12"/>
        <end position="34"/>
    </location>
</feature>
<evidence type="ECO:0000259" key="11">
    <source>
        <dbReference type="PROSITE" id="PS50109"/>
    </source>
</evidence>
<dbReference type="InterPro" id="IPR004358">
    <property type="entry name" value="Sig_transdc_His_kin-like_C"/>
</dbReference>
<dbReference type="PANTHER" id="PTHR42878:SF7">
    <property type="entry name" value="SENSOR HISTIDINE KINASE GLRK"/>
    <property type="match status" value="1"/>
</dbReference>
<dbReference type="Pfam" id="PF02518">
    <property type="entry name" value="HATPase_c"/>
    <property type="match status" value="1"/>
</dbReference>
<dbReference type="AlphaFoldDB" id="A0A7X3FGI8"/>
<dbReference type="Gene3D" id="3.30.565.10">
    <property type="entry name" value="Histidine kinase-like ATPase, C-terminal domain"/>
    <property type="match status" value="1"/>
</dbReference>
<dbReference type="CDD" id="cd00082">
    <property type="entry name" value="HisKA"/>
    <property type="match status" value="1"/>
</dbReference>
<keyword evidence="10" id="KW-1133">Transmembrane helix</keyword>